<dbReference type="EMBL" id="BMFR01000030">
    <property type="protein sequence ID" value="GGG88286.1"/>
    <property type="molecule type" value="Genomic_DNA"/>
</dbReference>
<dbReference type="PROSITE" id="PS01227">
    <property type="entry name" value="UPF0012"/>
    <property type="match status" value="1"/>
</dbReference>
<evidence type="ECO:0000259" key="2">
    <source>
        <dbReference type="PROSITE" id="PS50263"/>
    </source>
</evidence>
<dbReference type="InterPro" id="IPR001110">
    <property type="entry name" value="UPF0012_CS"/>
</dbReference>
<comment type="caution">
    <text evidence="3">The sequence shown here is derived from an EMBL/GenBank/DDBJ whole genome shotgun (WGS) entry which is preliminary data.</text>
</comment>
<evidence type="ECO:0000313" key="4">
    <source>
        <dbReference type="Proteomes" id="UP000622860"/>
    </source>
</evidence>
<dbReference type="AlphaFoldDB" id="A0A917HSW7"/>
<dbReference type="Proteomes" id="UP000622860">
    <property type="component" value="Unassembled WGS sequence"/>
</dbReference>
<reference evidence="3" key="2">
    <citation type="submission" date="2020-09" db="EMBL/GenBank/DDBJ databases">
        <authorList>
            <person name="Sun Q."/>
            <person name="Zhou Y."/>
        </authorList>
    </citation>
    <scope>NUCLEOTIDE SEQUENCE</scope>
    <source>
        <strain evidence="3">CGMCC 1.12754</strain>
    </source>
</reference>
<dbReference type="InterPro" id="IPR036526">
    <property type="entry name" value="C-N_Hydrolase_sf"/>
</dbReference>
<organism evidence="3 4">
    <name type="scientific">Virgibacillus oceani</name>
    <dbReference type="NCBI Taxonomy" id="1479511"/>
    <lineage>
        <taxon>Bacteria</taxon>
        <taxon>Bacillati</taxon>
        <taxon>Bacillota</taxon>
        <taxon>Bacilli</taxon>
        <taxon>Bacillales</taxon>
        <taxon>Bacillaceae</taxon>
        <taxon>Virgibacillus</taxon>
    </lineage>
</organism>
<reference evidence="3" key="1">
    <citation type="journal article" date="2014" name="Int. J. Syst. Evol. Microbiol.">
        <title>Complete genome sequence of Corynebacterium casei LMG S-19264T (=DSM 44701T), isolated from a smear-ripened cheese.</title>
        <authorList>
            <consortium name="US DOE Joint Genome Institute (JGI-PGF)"/>
            <person name="Walter F."/>
            <person name="Albersmeier A."/>
            <person name="Kalinowski J."/>
            <person name="Ruckert C."/>
        </authorList>
    </citation>
    <scope>NUCLEOTIDE SEQUENCE</scope>
    <source>
        <strain evidence="3">CGMCC 1.12754</strain>
    </source>
</reference>
<proteinExistence type="inferred from homology"/>
<sequence length="263" mass="29324">MKYAVYQTEIVPASPEVNRKNVSTWVTEIVQQNKPDTIVLPEMWNTGYALTELDSAADLNSQPTKSFLQDLAKTYSINIIGGSISNKKGGKIYNSSLVFNRNGELVYQYDKIHLVPMLDEHLYLAGGQKKVQVFELDDVKMGLIICYDLRFPELARMIALEGAQVLHIVAEWPSARKDHWRALQIARAIENQFFVVSGNTVGSCNGTEYAGESMVIDPWGTIVAAGSSKNAETITASIDLSIVPKIRKEVPVFSSRVPEMYDF</sequence>
<keyword evidence="3" id="KW-0378">Hydrolase</keyword>
<dbReference type="InterPro" id="IPR003010">
    <property type="entry name" value="C-N_Hydrolase"/>
</dbReference>
<gene>
    <name evidence="3" type="ORF">GCM10011398_37850</name>
</gene>
<dbReference type="PANTHER" id="PTHR23088">
    <property type="entry name" value="NITRILASE-RELATED"/>
    <property type="match status" value="1"/>
</dbReference>
<comment type="similarity">
    <text evidence="1">Belongs to the carbon-nitrogen hydrolase superfamily. NIT1/NIT2 family.</text>
</comment>
<name>A0A917HSW7_9BACI</name>
<evidence type="ECO:0000313" key="3">
    <source>
        <dbReference type="EMBL" id="GGG88286.1"/>
    </source>
</evidence>
<protein>
    <submittedName>
        <fullName evidence="3">Hydrolase</fullName>
    </submittedName>
</protein>
<dbReference type="Gene3D" id="3.60.110.10">
    <property type="entry name" value="Carbon-nitrogen hydrolase"/>
    <property type="match status" value="1"/>
</dbReference>
<keyword evidence="4" id="KW-1185">Reference proteome</keyword>
<evidence type="ECO:0000256" key="1">
    <source>
        <dbReference type="ARBA" id="ARBA00010613"/>
    </source>
</evidence>
<dbReference type="Pfam" id="PF00795">
    <property type="entry name" value="CN_hydrolase"/>
    <property type="match status" value="1"/>
</dbReference>
<dbReference type="PANTHER" id="PTHR23088:SF27">
    <property type="entry name" value="DEAMINATED GLUTATHIONE AMIDASE"/>
    <property type="match status" value="1"/>
</dbReference>
<feature type="domain" description="CN hydrolase" evidence="2">
    <location>
        <begin position="1"/>
        <end position="240"/>
    </location>
</feature>
<dbReference type="GO" id="GO:0016787">
    <property type="term" value="F:hydrolase activity"/>
    <property type="evidence" value="ECO:0007669"/>
    <property type="project" value="UniProtKB-KW"/>
</dbReference>
<dbReference type="SUPFAM" id="SSF56317">
    <property type="entry name" value="Carbon-nitrogen hydrolase"/>
    <property type="match status" value="1"/>
</dbReference>
<dbReference type="PROSITE" id="PS50263">
    <property type="entry name" value="CN_HYDROLASE"/>
    <property type="match status" value="1"/>
</dbReference>
<accession>A0A917HSW7</accession>
<dbReference type="CDD" id="cd07583">
    <property type="entry name" value="nitrilase_5"/>
    <property type="match status" value="1"/>
</dbReference>